<dbReference type="PRINTS" id="PR00947">
    <property type="entry name" value="CUTICLE"/>
</dbReference>
<dbReference type="InterPro" id="IPR031311">
    <property type="entry name" value="CHIT_BIND_RR_consensus"/>
</dbReference>
<keyword evidence="3" id="KW-0812">Transmembrane</keyword>
<keyword evidence="3" id="KW-0472">Membrane</keyword>
<dbReference type="PROSITE" id="PS00233">
    <property type="entry name" value="CHIT_BIND_RR_1"/>
    <property type="match status" value="1"/>
</dbReference>
<dbReference type="PANTHER" id="PTHR10380:SF218">
    <property type="entry name" value="ADULT CUTICLE PROTEIN 65AA-RELATED"/>
    <property type="match status" value="1"/>
</dbReference>
<protein>
    <submittedName>
        <fullName evidence="4">Larval cuticle protein 5</fullName>
    </submittedName>
</protein>
<evidence type="ECO:0000256" key="3">
    <source>
        <dbReference type="SAM" id="Phobius"/>
    </source>
</evidence>
<accession>A0A034W5S3</accession>
<evidence type="ECO:0000256" key="2">
    <source>
        <dbReference type="PROSITE-ProRule" id="PRU00497"/>
    </source>
</evidence>
<sequence>QQQIILQPPRITQSSDSVVCTTSKQTITNMKFVIVFVALFALAYAAPAAPEAEIVELRSDVDPEKYSFALKTSDGTSKSEEGQLVNVGAEDEHIVARGSYSFVADDGQTYTVTYVADENGFQPQGAHLPVAPEA</sequence>
<reference evidence="4" key="1">
    <citation type="journal article" date="2014" name="BMC Genomics">
        <title>Characterizing the developmental transcriptome of the oriental fruit fly, Bactrocera dorsalis (Diptera: Tephritidae) through comparative genomic analysis with Drosophila melanogaster utilizing modENCODE datasets.</title>
        <authorList>
            <person name="Geib S.M."/>
            <person name="Calla B."/>
            <person name="Hall B."/>
            <person name="Hou S."/>
            <person name="Manoukis N.C."/>
        </authorList>
    </citation>
    <scope>NUCLEOTIDE SEQUENCE</scope>
    <source>
        <strain evidence="4">Punador</strain>
    </source>
</reference>
<dbReference type="PROSITE" id="PS51155">
    <property type="entry name" value="CHIT_BIND_RR_2"/>
    <property type="match status" value="1"/>
</dbReference>
<dbReference type="PANTHER" id="PTHR10380">
    <property type="entry name" value="CUTICLE PROTEIN"/>
    <property type="match status" value="1"/>
</dbReference>
<feature type="transmembrane region" description="Helical" evidence="3">
    <location>
        <begin position="32"/>
        <end position="49"/>
    </location>
</feature>
<dbReference type="AlphaFoldDB" id="A0A034W5S3"/>
<feature type="non-terminal residue" evidence="4">
    <location>
        <position position="1"/>
    </location>
</feature>
<dbReference type="OrthoDB" id="7255276at2759"/>
<keyword evidence="3" id="KW-1133">Transmembrane helix</keyword>
<dbReference type="GO" id="GO:0008010">
    <property type="term" value="F:structural constituent of chitin-based larval cuticle"/>
    <property type="evidence" value="ECO:0007669"/>
    <property type="project" value="TreeGrafter"/>
</dbReference>
<organism evidence="4">
    <name type="scientific">Bactrocera dorsalis</name>
    <name type="common">Oriental fruit fly</name>
    <name type="synonym">Dacus dorsalis</name>
    <dbReference type="NCBI Taxonomy" id="27457"/>
    <lineage>
        <taxon>Eukaryota</taxon>
        <taxon>Metazoa</taxon>
        <taxon>Ecdysozoa</taxon>
        <taxon>Arthropoda</taxon>
        <taxon>Hexapoda</taxon>
        <taxon>Insecta</taxon>
        <taxon>Pterygota</taxon>
        <taxon>Neoptera</taxon>
        <taxon>Endopterygota</taxon>
        <taxon>Diptera</taxon>
        <taxon>Brachycera</taxon>
        <taxon>Muscomorpha</taxon>
        <taxon>Tephritoidea</taxon>
        <taxon>Tephritidae</taxon>
        <taxon>Bactrocera</taxon>
        <taxon>Bactrocera</taxon>
    </lineage>
</organism>
<keyword evidence="1 2" id="KW-0193">Cuticle</keyword>
<name>A0A034W5S3_BACDO</name>
<evidence type="ECO:0000313" key="4">
    <source>
        <dbReference type="EMBL" id="JAC50931.1"/>
    </source>
</evidence>
<dbReference type="EMBL" id="GAKP01008021">
    <property type="protein sequence ID" value="JAC50931.1"/>
    <property type="molecule type" value="Transcribed_RNA"/>
</dbReference>
<evidence type="ECO:0000256" key="1">
    <source>
        <dbReference type="ARBA" id="ARBA00022460"/>
    </source>
</evidence>
<dbReference type="GO" id="GO:0062129">
    <property type="term" value="C:chitin-based extracellular matrix"/>
    <property type="evidence" value="ECO:0007669"/>
    <property type="project" value="TreeGrafter"/>
</dbReference>
<dbReference type="Pfam" id="PF00379">
    <property type="entry name" value="Chitin_bind_4"/>
    <property type="match status" value="1"/>
</dbReference>
<gene>
    <name evidence="4" type="primary">LCP5</name>
</gene>
<proteinExistence type="predicted"/>
<dbReference type="InterPro" id="IPR050468">
    <property type="entry name" value="Cuticle_Struct_Prot"/>
</dbReference>
<dbReference type="InterPro" id="IPR000618">
    <property type="entry name" value="Insect_cuticle"/>
</dbReference>